<keyword evidence="10" id="KW-1185">Reference proteome</keyword>
<dbReference type="EMBL" id="FQUS01000001">
    <property type="protein sequence ID" value="SHE47376.1"/>
    <property type="molecule type" value="Genomic_DNA"/>
</dbReference>
<feature type="site" description="Important for catalytic activity, responsible for pKa modulation of the active site Glu and correct orientation of both the proton donor and substrate" evidence="6">
    <location>
        <position position="166"/>
    </location>
</feature>
<dbReference type="CDD" id="cd18820">
    <property type="entry name" value="GH43_LbAraf43-like"/>
    <property type="match status" value="1"/>
</dbReference>
<dbReference type="GO" id="GO:0004553">
    <property type="term" value="F:hydrolase activity, hydrolyzing O-glycosyl compounds"/>
    <property type="evidence" value="ECO:0007669"/>
    <property type="project" value="InterPro"/>
</dbReference>
<dbReference type="STRING" id="1194090.SAMN05443144_101373"/>
<evidence type="ECO:0000256" key="6">
    <source>
        <dbReference type="PIRSR" id="PIRSR606710-2"/>
    </source>
</evidence>
<feature type="chain" id="PRO_5012160396" evidence="8">
    <location>
        <begin position="24"/>
        <end position="356"/>
    </location>
</feature>
<keyword evidence="3 7" id="KW-0378">Hydrolase</keyword>
<name>A0A1M4TSJ5_9BACT</name>
<dbReference type="OrthoDB" id="177947at2"/>
<keyword evidence="2 8" id="KW-0732">Signal</keyword>
<evidence type="ECO:0000256" key="8">
    <source>
        <dbReference type="SAM" id="SignalP"/>
    </source>
</evidence>
<reference evidence="9 10" key="1">
    <citation type="submission" date="2016-11" db="EMBL/GenBank/DDBJ databases">
        <authorList>
            <person name="Jaros S."/>
            <person name="Januszkiewicz K."/>
            <person name="Wedrychowicz H."/>
        </authorList>
    </citation>
    <scope>NUCLEOTIDE SEQUENCE [LARGE SCALE GENOMIC DNA]</scope>
    <source>
        <strain evidence="9 10">DSM 21986</strain>
    </source>
</reference>
<dbReference type="RefSeq" id="WP_073059096.1">
    <property type="nucleotide sequence ID" value="NZ_FQUS01000001.1"/>
</dbReference>
<dbReference type="Gene3D" id="2.115.10.20">
    <property type="entry name" value="Glycosyl hydrolase domain, family 43"/>
    <property type="match status" value="1"/>
</dbReference>
<feature type="active site" description="Proton donor" evidence="5">
    <location>
        <position position="231"/>
    </location>
</feature>
<accession>A0A1M4TSJ5</accession>
<dbReference type="InterPro" id="IPR006710">
    <property type="entry name" value="Glyco_hydro_43"/>
</dbReference>
<dbReference type="Proteomes" id="UP000184041">
    <property type="component" value="Unassembled WGS sequence"/>
</dbReference>
<dbReference type="AlphaFoldDB" id="A0A1M4TSJ5"/>
<evidence type="ECO:0000256" key="2">
    <source>
        <dbReference type="ARBA" id="ARBA00022729"/>
    </source>
</evidence>
<evidence type="ECO:0000256" key="3">
    <source>
        <dbReference type="ARBA" id="ARBA00022801"/>
    </source>
</evidence>
<evidence type="ECO:0000256" key="7">
    <source>
        <dbReference type="RuleBase" id="RU361187"/>
    </source>
</evidence>
<keyword evidence="4 7" id="KW-0326">Glycosidase</keyword>
<comment type="similarity">
    <text evidence="1 7">Belongs to the glycosyl hydrolase 43 family.</text>
</comment>
<evidence type="ECO:0000313" key="10">
    <source>
        <dbReference type="Proteomes" id="UP000184041"/>
    </source>
</evidence>
<dbReference type="GO" id="GO:0005975">
    <property type="term" value="P:carbohydrate metabolic process"/>
    <property type="evidence" value="ECO:0007669"/>
    <property type="project" value="InterPro"/>
</dbReference>
<dbReference type="PANTHER" id="PTHR43817:SF1">
    <property type="entry name" value="HYDROLASE, FAMILY 43, PUTATIVE (AFU_ORTHOLOGUE AFUA_3G01660)-RELATED"/>
    <property type="match status" value="1"/>
</dbReference>
<dbReference type="Pfam" id="PF04616">
    <property type="entry name" value="Glyco_hydro_43"/>
    <property type="match status" value="1"/>
</dbReference>
<evidence type="ECO:0000313" key="9">
    <source>
        <dbReference type="EMBL" id="SHE47376.1"/>
    </source>
</evidence>
<evidence type="ECO:0000256" key="4">
    <source>
        <dbReference type="ARBA" id="ARBA00023295"/>
    </source>
</evidence>
<feature type="signal peptide" evidence="8">
    <location>
        <begin position="1"/>
        <end position="23"/>
    </location>
</feature>
<evidence type="ECO:0000256" key="1">
    <source>
        <dbReference type="ARBA" id="ARBA00009865"/>
    </source>
</evidence>
<protein>
    <submittedName>
        <fullName evidence="9">Beta-xylosidase, GH43 family</fullName>
    </submittedName>
</protein>
<gene>
    <name evidence="9" type="ORF">SAMN05443144_101373</name>
</gene>
<proteinExistence type="inferred from homology"/>
<sequence length="356" mass="40402">MRYSKLWVPFVILFFLHGCRSTAQTDKKGGGAPEPCTFSNPAADGQDPWVIKKDGFYYYLESSGGELYVSKNRDLTQLKEDEQKVWAQPDTGWNRSNLWAPELHYLDGKWYIYYTAGNTDGSPFIRQRSGVLESKTDDPQGEYIDKGMLYTGDDIQNKTETKWAIDLTPLEIDGQLYAVWSGWEKNEDTDRTPQHLYIAEMENPWTISSNRVIISSPEKSWETGTELAINEGLQILKNKKGDVFVIYSASESWLPAYNLGQLRLTEHDPMHPDHWEKKGPVFKGTPEVYGVGHASFTTSPDGSEHWIAYHTKVSPDPGWNRVVHLQPFEWNEDGSPHFGVPVSAGKSIEKPSGECE</sequence>
<organism evidence="9 10">
    <name type="scientific">Fodinibius roseus</name>
    <dbReference type="NCBI Taxonomy" id="1194090"/>
    <lineage>
        <taxon>Bacteria</taxon>
        <taxon>Pseudomonadati</taxon>
        <taxon>Balneolota</taxon>
        <taxon>Balneolia</taxon>
        <taxon>Balneolales</taxon>
        <taxon>Balneolaceae</taxon>
        <taxon>Fodinibius</taxon>
    </lineage>
</organism>
<dbReference type="PANTHER" id="PTHR43817">
    <property type="entry name" value="GLYCOSYL HYDROLASE"/>
    <property type="match status" value="1"/>
</dbReference>
<dbReference type="InterPro" id="IPR023296">
    <property type="entry name" value="Glyco_hydro_beta-prop_sf"/>
</dbReference>
<feature type="active site" description="Proton acceptor" evidence="5">
    <location>
        <position position="47"/>
    </location>
</feature>
<dbReference type="SUPFAM" id="SSF75005">
    <property type="entry name" value="Arabinanase/levansucrase/invertase"/>
    <property type="match status" value="1"/>
</dbReference>
<evidence type="ECO:0000256" key="5">
    <source>
        <dbReference type="PIRSR" id="PIRSR606710-1"/>
    </source>
</evidence>